<evidence type="ECO:0000259" key="1">
    <source>
        <dbReference type="SMART" id="SM00382"/>
    </source>
</evidence>
<dbReference type="Proteomes" id="UP000308000">
    <property type="component" value="Unassembled WGS sequence"/>
</dbReference>
<organism evidence="3 4">
    <name type="scientific">Deinococcus metallilatus</name>
    <dbReference type="NCBI Taxonomy" id="1211322"/>
    <lineage>
        <taxon>Bacteria</taxon>
        <taxon>Thermotogati</taxon>
        <taxon>Deinococcota</taxon>
        <taxon>Deinococci</taxon>
        <taxon>Deinococcales</taxon>
        <taxon>Deinococcaceae</taxon>
        <taxon>Deinococcus</taxon>
    </lineage>
</organism>
<dbReference type="AlphaFoldDB" id="A0AAJ5F7I3"/>
<dbReference type="EMBL" id="JACHFV010000005">
    <property type="protein sequence ID" value="MBB5294926.1"/>
    <property type="molecule type" value="Genomic_DNA"/>
</dbReference>
<evidence type="ECO:0000313" key="2">
    <source>
        <dbReference type="EMBL" id="MBB5294926.1"/>
    </source>
</evidence>
<dbReference type="PANTHER" id="PTHR42759:SF1">
    <property type="entry name" value="MAGNESIUM-CHELATASE SUBUNIT CHLD"/>
    <property type="match status" value="1"/>
</dbReference>
<sequence>MQDIPKVNHTQLVELLTNVSTRRPVMIWGPPGIGKSSAVEQFGRAVGMPVQVAMASQMASEDLIGVPIPDHTTRTSRFYPPSIIARPEPYILFLDEINGAHSDVQRALFSLIHDRTIGEYRLPEGSAVVCAGNGAGTNAVARPLPAPLINRMVHVELRLDLKGWLSWAHQAGLHPLVTGYVEARGVSVLSGNVPGGDEVFTTPRSWHLASDVLTEMGVPRVSEEGQDEPLDLIRLAAGSTLSAGQAEGFLAWVKTRHEGLNLGRLLRGEAKLPDMEAQRSVAIELAHLLGMRLATELPREEVRLRGESLALALGGKRLIAEFALRSPEIAMLIVNREGLPEWFVSQVIEELPAMRAWV</sequence>
<gene>
    <name evidence="3" type="ORF">FCS05_06925</name>
    <name evidence="2" type="ORF">HNQ10_001747</name>
</gene>
<dbReference type="InterPro" id="IPR011704">
    <property type="entry name" value="ATPase_dyneun-rel_AAA"/>
</dbReference>
<dbReference type="SUPFAM" id="SSF52540">
    <property type="entry name" value="P-loop containing nucleoside triphosphate hydrolases"/>
    <property type="match status" value="1"/>
</dbReference>
<protein>
    <submittedName>
        <fullName evidence="3">AAA family ATPase</fullName>
    </submittedName>
</protein>
<accession>A0AAJ5F7I3</accession>
<reference evidence="2 5" key="2">
    <citation type="submission" date="2020-08" db="EMBL/GenBank/DDBJ databases">
        <title>Genomic Encyclopedia of Type Strains, Phase IV (KMG-IV): sequencing the most valuable type-strain genomes for metagenomic binning, comparative biology and taxonomic classification.</title>
        <authorList>
            <person name="Goeker M."/>
        </authorList>
    </citation>
    <scope>NUCLEOTIDE SEQUENCE [LARGE SCALE GENOMIC DNA]</scope>
    <source>
        <strain evidence="2 5">DSM 105434</strain>
    </source>
</reference>
<dbReference type="CDD" id="cd00009">
    <property type="entry name" value="AAA"/>
    <property type="match status" value="1"/>
</dbReference>
<dbReference type="RefSeq" id="WP_129119697.1">
    <property type="nucleotide sequence ID" value="NZ_BSUI01000017.1"/>
</dbReference>
<dbReference type="GO" id="GO:0005524">
    <property type="term" value="F:ATP binding"/>
    <property type="evidence" value="ECO:0007669"/>
    <property type="project" value="InterPro"/>
</dbReference>
<name>A0AAJ5F7I3_9DEIO</name>
<evidence type="ECO:0000313" key="3">
    <source>
        <dbReference type="EMBL" id="TLK28894.1"/>
    </source>
</evidence>
<dbReference type="SMART" id="SM00382">
    <property type="entry name" value="AAA"/>
    <property type="match status" value="1"/>
</dbReference>
<dbReference type="Proteomes" id="UP000536909">
    <property type="component" value="Unassembled WGS sequence"/>
</dbReference>
<dbReference type="InterPro" id="IPR003593">
    <property type="entry name" value="AAA+_ATPase"/>
</dbReference>
<reference evidence="3 4" key="1">
    <citation type="submission" date="2019-04" db="EMBL/GenBank/DDBJ databases">
        <title>Deinococcus metalilatus MA1002 mutant No.5.</title>
        <authorList>
            <person name="Park W."/>
            <person name="Park C."/>
        </authorList>
    </citation>
    <scope>NUCLEOTIDE SEQUENCE [LARGE SCALE GENOMIC DNA]</scope>
    <source>
        <strain evidence="3 4">MA1002-m5</strain>
    </source>
</reference>
<dbReference type="PANTHER" id="PTHR42759">
    <property type="entry name" value="MOXR FAMILY PROTEIN"/>
    <property type="match status" value="1"/>
</dbReference>
<dbReference type="EMBL" id="VBRC01000004">
    <property type="protein sequence ID" value="TLK28894.1"/>
    <property type="molecule type" value="Genomic_DNA"/>
</dbReference>
<dbReference type="InterPro" id="IPR027417">
    <property type="entry name" value="P-loop_NTPase"/>
</dbReference>
<dbReference type="InterPro" id="IPR050764">
    <property type="entry name" value="CbbQ/NirQ/NorQ/GpvN"/>
</dbReference>
<comment type="caution">
    <text evidence="3">The sequence shown here is derived from an EMBL/GenBank/DDBJ whole genome shotgun (WGS) entry which is preliminary data.</text>
</comment>
<dbReference type="GO" id="GO:0016887">
    <property type="term" value="F:ATP hydrolysis activity"/>
    <property type="evidence" value="ECO:0007669"/>
    <property type="project" value="InterPro"/>
</dbReference>
<keyword evidence="5" id="KW-1185">Reference proteome</keyword>
<dbReference type="Pfam" id="PF07728">
    <property type="entry name" value="AAA_5"/>
    <property type="match status" value="1"/>
</dbReference>
<feature type="domain" description="AAA+ ATPase" evidence="1">
    <location>
        <begin position="21"/>
        <end position="159"/>
    </location>
</feature>
<evidence type="ECO:0000313" key="5">
    <source>
        <dbReference type="Proteomes" id="UP000536909"/>
    </source>
</evidence>
<proteinExistence type="predicted"/>
<dbReference type="Gene3D" id="3.40.50.300">
    <property type="entry name" value="P-loop containing nucleotide triphosphate hydrolases"/>
    <property type="match status" value="1"/>
</dbReference>
<evidence type="ECO:0000313" key="4">
    <source>
        <dbReference type="Proteomes" id="UP000308000"/>
    </source>
</evidence>